<accession>A0A941EM72</accession>
<dbReference type="RefSeq" id="WP_212528051.1">
    <property type="nucleotide sequence ID" value="NZ_JAGSOG010000033.1"/>
</dbReference>
<feature type="transmembrane region" description="Helical" evidence="5">
    <location>
        <begin position="87"/>
        <end position="112"/>
    </location>
</feature>
<keyword evidence="3 5" id="KW-1133">Transmembrane helix</keyword>
<keyword evidence="4 5" id="KW-0472">Membrane</keyword>
<comment type="subcellular location">
    <subcellularLocation>
        <location evidence="1">Cell membrane</location>
        <topology evidence="1">Multi-pass membrane protein</topology>
    </subcellularLocation>
</comment>
<gene>
    <name evidence="7" type="ORF">KDL01_09650</name>
</gene>
<evidence type="ECO:0000313" key="7">
    <source>
        <dbReference type="EMBL" id="MBR7833530.1"/>
    </source>
</evidence>
<dbReference type="PANTHER" id="PTHR42718:SF39">
    <property type="entry name" value="ACTINORHODIN TRANSPORTER-RELATED"/>
    <property type="match status" value="1"/>
</dbReference>
<name>A0A941EM72_9ACTN</name>
<feature type="transmembrane region" description="Helical" evidence="5">
    <location>
        <begin position="236"/>
        <end position="257"/>
    </location>
</feature>
<evidence type="ECO:0000256" key="2">
    <source>
        <dbReference type="ARBA" id="ARBA00022692"/>
    </source>
</evidence>
<evidence type="ECO:0000313" key="8">
    <source>
        <dbReference type="Proteomes" id="UP000675781"/>
    </source>
</evidence>
<feature type="transmembrane region" description="Helical" evidence="5">
    <location>
        <begin position="118"/>
        <end position="136"/>
    </location>
</feature>
<organism evidence="7 8">
    <name type="scientific">Actinospica durhamensis</name>
    <dbReference type="NCBI Taxonomy" id="1508375"/>
    <lineage>
        <taxon>Bacteria</taxon>
        <taxon>Bacillati</taxon>
        <taxon>Actinomycetota</taxon>
        <taxon>Actinomycetes</taxon>
        <taxon>Catenulisporales</taxon>
        <taxon>Actinospicaceae</taxon>
        <taxon>Actinospica</taxon>
    </lineage>
</organism>
<dbReference type="PRINTS" id="PR01036">
    <property type="entry name" value="TCRTETB"/>
</dbReference>
<dbReference type="InterPro" id="IPR011701">
    <property type="entry name" value="MFS"/>
</dbReference>
<dbReference type="InterPro" id="IPR036259">
    <property type="entry name" value="MFS_trans_sf"/>
</dbReference>
<feature type="transmembrane region" description="Helical" evidence="5">
    <location>
        <begin position="442"/>
        <end position="465"/>
    </location>
</feature>
<dbReference type="CDD" id="cd17321">
    <property type="entry name" value="MFS_MMR_MDR_like"/>
    <property type="match status" value="1"/>
</dbReference>
<dbReference type="InterPro" id="IPR020846">
    <property type="entry name" value="MFS_dom"/>
</dbReference>
<feature type="transmembrane region" description="Helical" evidence="5">
    <location>
        <begin position="54"/>
        <end position="75"/>
    </location>
</feature>
<protein>
    <submittedName>
        <fullName evidence="7">MFS transporter</fullName>
    </submittedName>
</protein>
<feature type="transmembrane region" description="Helical" evidence="5">
    <location>
        <begin position="179"/>
        <end position="199"/>
    </location>
</feature>
<feature type="transmembrane region" description="Helical" evidence="5">
    <location>
        <begin position="278"/>
        <end position="305"/>
    </location>
</feature>
<evidence type="ECO:0000259" key="6">
    <source>
        <dbReference type="PROSITE" id="PS50850"/>
    </source>
</evidence>
<dbReference type="GO" id="GO:0005886">
    <property type="term" value="C:plasma membrane"/>
    <property type="evidence" value="ECO:0007669"/>
    <property type="project" value="UniProtKB-SubCell"/>
</dbReference>
<dbReference type="Proteomes" id="UP000675781">
    <property type="component" value="Unassembled WGS sequence"/>
</dbReference>
<feature type="transmembrane region" description="Helical" evidence="5">
    <location>
        <begin position="344"/>
        <end position="363"/>
    </location>
</feature>
<evidence type="ECO:0000256" key="4">
    <source>
        <dbReference type="ARBA" id="ARBA00023136"/>
    </source>
</evidence>
<dbReference type="SUPFAM" id="SSF103473">
    <property type="entry name" value="MFS general substrate transporter"/>
    <property type="match status" value="2"/>
</dbReference>
<dbReference type="PROSITE" id="PS50850">
    <property type="entry name" value="MFS"/>
    <property type="match status" value="1"/>
</dbReference>
<feature type="transmembrane region" description="Helical" evidence="5">
    <location>
        <begin position="417"/>
        <end position="436"/>
    </location>
</feature>
<comment type="caution">
    <text evidence="7">The sequence shown here is derived from an EMBL/GenBank/DDBJ whole genome shotgun (WGS) entry which is preliminary data.</text>
</comment>
<feature type="transmembrane region" description="Helical" evidence="5">
    <location>
        <begin position="369"/>
        <end position="396"/>
    </location>
</feature>
<dbReference type="GO" id="GO:0022857">
    <property type="term" value="F:transmembrane transporter activity"/>
    <property type="evidence" value="ECO:0007669"/>
    <property type="project" value="InterPro"/>
</dbReference>
<evidence type="ECO:0000256" key="1">
    <source>
        <dbReference type="ARBA" id="ARBA00004651"/>
    </source>
</evidence>
<feature type="transmembrane region" description="Helical" evidence="5">
    <location>
        <begin position="311"/>
        <end position="332"/>
    </location>
</feature>
<keyword evidence="8" id="KW-1185">Reference proteome</keyword>
<dbReference type="Pfam" id="PF07690">
    <property type="entry name" value="MFS_1"/>
    <property type="match status" value="2"/>
</dbReference>
<sequence>MTEITATSTDAPTEASARGLLAIVLTGVFIATLDVAIANVAAPRIGTDLHATGADLQLVVAGYMITYAVLIVTCARLGDLAGRRNMFLAGVALFTLASLACGVAWAAVPLIVFRFVQGAGAALMVPQVLSLIQLHFKDGARAKALSTYAAVIACGAIAGQIVGGVLVNADLWGSQWRPVFLVNVPIGLVLLVAGARALPKDNGHPGRRLDLPGLATLSLAVFALVLPLVLGHQLGWPTWTWVSLALCAVFVALFVLVERRASRTGGSPLIRGDLLRAPGMLVGASGLLAATANYAGILFLITLYVQEGLGHGALVAAMVFLPSAVAFGFASLSWRKLPAAWHRSLAPAGLGLTTLAFLGLALTMRGGHISVWMELCILCFGLGMGTAFSPMFTIAFSKVPPIYAADASGVLTTVNQLGQVIGVAVYGSVFLSLFHTPSDAPHAALVTTLVMACGSVFGSLISLGLPRNTPKGA</sequence>
<evidence type="ECO:0000256" key="5">
    <source>
        <dbReference type="SAM" id="Phobius"/>
    </source>
</evidence>
<feature type="domain" description="Major facilitator superfamily (MFS) profile" evidence="6">
    <location>
        <begin position="20"/>
        <end position="470"/>
    </location>
</feature>
<dbReference type="EMBL" id="JAGSOG010000033">
    <property type="protein sequence ID" value="MBR7833530.1"/>
    <property type="molecule type" value="Genomic_DNA"/>
</dbReference>
<dbReference type="PANTHER" id="PTHR42718">
    <property type="entry name" value="MAJOR FACILITATOR SUPERFAMILY MULTIDRUG TRANSPORTER MFSC"/>
    <property type="match status" value="1"/>
</dbReference>
<proteinExistence type="predicted"/>
<dbReference type="AlphaFoldDB" id="A0A941EM72"/>
<dbReference type="Gene3D" id="1.20.1720.10">
    <property type="entry name" value="Multidrug resistance protein D"/>
    <property type="match status" value="1"/>
</dbReference>
<feature type="transmembrane region" description="Helical" evidence="5">
    <location>
        <begin position="211"/>
        <end position="230"/>
    </location>
</feature>
<reference evidence="7" key="1">
    <citation type="submission" date="2021-04" db="EMBL/GenBank/DDBJ databases">
        <title>Genome based classification of Actinospica acidithermotolerans sp. nov., an actinobacterium isolated from an Indonesian hot spring.</title>
        <authorList>
            <person name="Kusuma A.B."/>
            <person name="Putra K.E."/>
            <person name="Nafisah S."/>
            <person name="Loh J."/>
            <person name="Nouioui I."/>
            <person name="Goodfellow M."/>
        </authorList>
    </citation>
    <scope>NUCLEOTIDE SEQUENCE</scope>
    <source>
        <strain evidence="7">CSCA 57</strain>
    </source>
</reference>
<feature type="transmembrane region" description="Helical" evidence="5">
    <location>
        <begin position="20"/>
        <end position="42"/>
    </location>
</feature>
<feature type="transmembrane region" description="Helical" evidence="5">
    <location>
        <begin position="148"/>
        <end position="167"/>
    </location>
</feature>
<keyword evidence="2 5" id="KW-0812">Transmembrane</keyword>
<dbReference type="Gene3D" id="1.20.1250.20">
    <property type="entry name" value="MFS general substrate transporter like domains"/>
    <property type="match status" value="1"/>
</dbReference>
<evidence type="ECO:0000256" key="3">
    <source>
        <dbReference type="ARBA" id="ARBA00022989"/>
    </source>
</evidence>